<keyword evidence="6 7" id="KW-0472">Membrane</keyword>
<accession>A0A7M4DPH1</accession>
<dbReference type="RefSeq" id="WP_156742692.1">
    <property type="nucleotide sequence ID" value="NZ_CACRYJ010000059.1"/>
</dbReference>
<reference evidence="10 11" key="1">
    <citation type="submission" date="2019-11" db="EMBL/GenBank/DDBJ databases">
        <authorList>
            <person name="Criscuolo A."/>
        </authorList>
    </citation>
    <scope>NUCLEOTIDE SEQUENCE [LARGE SCALE GENOMIC DNA]</scope>
    <source>
        <strain evidence="10">CIP111667</strain>
    </source>
</reference>
<feature type="region of interest" description="Disordered" evidence="8">
    <location>
        <begin position="1"/>
        <end position="39"/>
    </location>
</feature>
<keyword evidence="3" id="KW-1003">Cell membrane</keyword>
<feature type="transmembrane region" description="Helical" evidence="7">
    <location>
        <begin position="267"/>
        <end position="289"/>
    </location>
</feature>
<keyword evidence="2 7" id="KW-0813">Transport</keyword>
<comment type="caution">
    <text evidence="10">The sequence shown here is derived from an EMBL/GenBank/DDBJ whole genome shotgun (WGS) entry which is preliminary data.</text>
</comment>
<dbReference type="Proteomes" id="UP000419743">
    <property type="component" value="Unassembled WGS sequence"/>
</dbReference>
<dbReference type="InterPro" id="IPR051393">
    <property type="entry name" value="ABC_transporter_permease"/>
</dbReference>
<evidence type="ECO:0000256" key="5">
    <source>
        <dbReference type="ARBA" id="ARBA00022989"/>
    </source>
</evidence>
<dbReference type="CDD" id="cd06261">
    <property type="entry name" value="TM_PBP2"/>
    <property type="match status" value="1"/>
</dbReference>
<dbReference type="EMBL" id="CACRYJ010000059">
    <property type="protein sequence ID" value="VZO39365.1"/>
    <property type="molecule type" value="Genomic_DNA"/>
</dbReference>
<feature type="transmembrane region" description="Helical" evidence="7">
    <location>
        <begin position="48"/>
        <end position="72"/>
    </location>
</feature>
<dbReference type="Gene3D" id="1.10.3720.10">
    <property type="entry name" value="MetI-like"/>
    <property type="match status" value="1"/>
</dbReference>
<evidence type="ECO:0000313" key="11">
    <source>
        <dbReference type="Proteomes" id="UP000419743"/>
    </source>
</evidence>
<evidence type="ECO:0000256" key="7">
    <source>
        <dbReference type="RuleBase" id="RU363032"/>
    </source>
</evidence>
<feature type="transmembrane region" description="Helical" evidence="7">
    <location>
        <begin position="110"/>
        <end position="131"/>
    </location>
</feature>
<dbReference type="SUPFAM" id="SSF161098">
    <property type="entry name" value="MetI-like"/>
    <property type="match status" value="1"/>
</dbReference>
<comment type="subcellular location">
    <subcellularLocation>
        <location evidence="1 7">Cell membrane</location>
        <topology evidence="1 7">Multi-pass membrane protein</topology>
    </subcellularLocation>
</comment>
<organism evidence="10 11">
    <name type="scientific">Occultella aeris</name>
    <dbReference type="NCBI Taxonomy" id="2761496"/>
    <lineage>
        <taxon>Bacteria</taxon>
        <taxon>Bacillati</taxon>
        <taxon>Actinomycetota</taxon>
        <taxon>Actinomycetes</taxon>
        <taxon>Micrococcales</taxon>
        <taxon>Ruaniaceae</taxon>
        <taxon>Occultella</taxon>
    </lineage>
</organism>
<comment type="similarity">
    <text evidence="7">Belongs to the binding-protein-dependent transport system permease family.</text>
</comment>
<dbReference type="GO" id="GO:0055085">
    <property type="term" value="P:transmembrane transport"/>
    <property type="evidence" value="ECO:0007669"/>
    <property type="project" value="InterPro"/>
</dbReference>
<dbReference type="PANTHER" id="PTHR30193:SF1">
    <property type="entry name" value="ABC TRANSPORTER PERMEASE PROTEIN YESP-RELATED"/>
    <property type="match status" value="1"/>
</dbReference>
<name>A0A7M4DPH1_9MICO</name>
<evidence type="ECO:0000256" key="4">
    <source>
        <dbReference type="ARBA" id="ARBA00022692"/>
    </source>
</evidence>
<dbReference type="InterPro" id="IPR000515">
    <property type="entry name" value="MetI-like"/>
</dbReference>
<dbReference type="PROSITE" id="PS50928">
    <property type="entry name" value="ABC_TM1"/>
    <property type="match status" value="1"/>
</dbReference>
<gene>
    <name evidence="10" type="primary">lacF_31</name>
    <name evidence="10" type="ORF">HALOF300_04053</name>
</gene>
<proteinExistence type="inferred from homology"/>
<dbReference type="InterPro" id="IPR035906">
    <property type="entry name" value="MetI-like_sf"/>
</dbReference>
<evidence type="ECO:0000259" key="9">
    <source>
        <dbReference type="PROSITE" id="PS50928"/>
    </source>
</evidence>
<evidence type="ECO:0000313" key="10">
    <source>
        <dbReference type="EMBL" id="VZO39365.1"/>
    </source>
</evidence>
<dbReference type="Pfam" id="PF00528">
    <property type="entry name" value="BPD_transp_1"/>
    <property type="match status" value="1"/>
</dbReference>
<keyword evidence="4 7" id="KW-0812">Transmembrane</keyword>
<protein>
    <submittedName>
        <fullName evidence="10">Lactose transport system permease protein LacF</fullName>
    </submittedName>
</protein>
<feature type="transmembrane region" description="Helical" evidence="7">
    <location>
        <begin position="301"/>
        <end position="327"/>
    </location>
</feature>
<feature type="domain" description="ABC transmembrane type-1" evidence="9">
    <location>
        <begin position="106"/>
        <end position="319"/>
    </location>
</feature>
<keyword evidence="5 7" id="KW-1133">Transmembrane helix</keyword>
<sequence>MIDTHGHAAAESARPEPSGAAGRPSPRRRDRPPRTAWTESQRTTAAGYAFLTPWLIGFFGVTLLPMLASLVLSFTNFSGSFRTVEWIGFENYRLMFTVDPAYWQSVRVTFTYVLVSVPIMLVFALTVATLLNKGIAMLGLYRTIFYVPSLLGTSVAIAVLWRFIWGETGLLNNVLDLFGIVGRSWIGHPDTALLTIMVLNVWTFGSPMIIFLAGLRQVPAELYEAAALDGAGRRKRFWHITLPSISPVILFNGILAVIGGFQAFTQVYVVSGGTGGPAGSTLFYTLLLYQRAFGELRFGYASAMAWVLLLIIGAATAAVFASGRYWVYYGDER</sequence>
<feature type="transmembrane region" description="Helical" evidence="7">
    <location>
        <begin position="192"/>
        <end position="215"/>
    </location>
</feature>
<dbReference type="AlphaFoldDB" id="A0A7M4DPH1"/>
<evidence type="ECO:0000256" key="3">
    <source>
        <dbReference type="ARBA" id="ARBA00022475"/>
    </source>
</evidence>
<keyword evidence="11" id="KW-1185">Reference proteome</keyword>
<evidence type="ECO:0000256" key="1">
    <source>
        <dbReference type="ARBA" id="ARBA00004651"/>
    </source>
</evidence>
<evidence type="ECO:0000256" key="8">
    <source>
        <dbReference type="SAM" id="MobiDB-lite"/>
    </source>
</evidence>
<evidence type="ECO:0000256" key="2">
    <source>
        <dbReference type="ARBA" id="ARBA00022448"/>
    </source>
</evidence>
<evidence type="ECO:0000256" key="6">
    <source>
        <dbReference type="ARBA" id="ARBA00023136"/>
    </source>
</evidence>
<feature type="transmembrane region" description="Helical" evidence="7">
    <location>
        <begin position="143"/>
        <end position="164"/>
    </location>
</feature>
<dbReference type="PANTHER" id="PTHR30193">
    <property type="entry name" value="ABC TRANSPORTER PERMEASE PROTEIN"/>
    <property type="match status" value="1"/>
</dbReference>
<dbReference type="GO" id="GO:0005886">
    <property type="term" value="C:plasma membrane"/>
    <property type="evidence" value="ECO:0007669"/>
    <property type="project" value="UniProtKB-SubCell"/>
</dbReference>
<feature type="transmembrane region" description="Helical" evidence="7">
    <location>
        <begin position="236"/>
        <end position="261"/>
    </location>
</feature>